<keyword evidence="2" id="KW-1185">Reference proteome</keyword>
<proteinExistence type="predicted"/>
<gene>
    <name evidence="1" type="ORF">RFULGI_LOCUS13979</name>
</gene>
<protein>
    <submittedName>
        <fullName evidence="1">6747_t:CDS:1</fullName>
    </submittedName>
</protein>
<dbReference type="OrthoDB" id="2410767at2759"/>
<dbReference type="Proteomes" id="UP000789396">
    <property type="component" value="Unassembled WGS sequence"/>
</dbReference>
<name>A0A9N9NR92_9GLOM</name>
<dbReference type="AlphaFoldDB" id="A0A9N9NR92"/>
<feature type="non-terminal residue" evidence="1">
    <location>
        <position position="146"/>
    </location>
</feature>
<dbReference type="EMBL" id="CAJVPZ010038883">
    <property type="protein sequence ID" value="CAG8756397.1"/>
    <property type="molecule type" value="Genomic_DNA"/>
</dbReference>
<sequence length="146" mass="16844">MLNTDSAMFHIGLIPSRWYNDILSTPQEEYNQGFGYAKKAINLALQLGEEDELNELLLDWINKKERKIRDSRLEDETLNISNPYQIRTKGAPKKRLKSVLEIISNTNNKNQCNNNSDKDVVNQGRYICSTCKNIGHNARTCELKKK</sequence>
<accession>A0A9N9NR92</accession>
<evidence type="ECO:0000313" key="1">
    <source>
        <dbReference type="EMBL" id="CAG8756397.1"/>
    </source>
</evidence>
<organism evidence="1 2">
    <name type="scientific">Racocetra fulgida</name>
    <dbReference type="NCBI Taxonomy" id="60492"/>
    <lineage>
        <taxon>Eukaryota</taxon>
        <taxon>Fungi</taxon>
        <taxon>Fungi incertae sedis</taxon>
        <taxon>Mucoromycota</taxon>
        <taxon>Glomeromycotina</taxon>
        <taxon>Glomeromycetes</taxon>
        <taxon>Diversisporales</taxon>
        <taxon>Gigasporaceae</taxon>
        <taxon>Racocetra</taxon>
    </lineage>
</organism>
<comment type="caution">
    <text evidence="1">The sequence shown here is derived from an EMBL/GenBank/DDBJ whole genome shotgun (WGS) entry which is preliminary data.</text>
</comment>
<evidence type="ECO:0000313" key="2">
    <source>
        <dbReference type="Proteomes" id="UP000789396"/>
    </source>
</evidence>
<reference evidence="1" key="1">
    <citation type="submission" date="2021-06" db="EMBL/GenBank/DDBJ databases">
        <authorList>
            <person name="Kallberg Y."/>
            <person name="Tangrot J."/>
            <person name="Rosling A."/>
        </authorList>
    </citation>
    <scope>NUCLEOTIDE SEQUENCE</scope>
    <source>
        <strain evidence="1">IN212</strain>
    </source>
</reference>